<dbReference type="GO" id="GO:0016020">
    <property type="term" value="C:membrane"/>
    <property type="evidence" value="ECO:0007669"/>
    <property type="project" value="InterPro"/>
</dbReference>
<dbReference type="SMART" id="SM00304">
    <property type="entry name" value="HAMP"/>
    <property type="match status" value="1"/>
</dbReference>
<proteinExistence type="predicted"/>
<accession>A0A3A3YUD5</accession>
<dbReference type="Pfam" id="PF00672">
    <property type="entry name" value="HAMP"/>
    <property type="match status" value="1"/>
</dbReference>
<dbReference type="Gene3D" id="1.10.287.950">
    <property type="entry name" value="Methyl-accepting chemotaxis protein"/>
    <property type="match status" value="1"/>
</dbReference>
<evidence type="ECO:0000259" key="4">
    <source>
        <dbReference type="PROSITE" id="PS50885"/>
    </source>
</evidence>
<keyword evidence="1 3" id="KW-0812">Transmembrane</keyword>
<evidence type="ECO:0000256" key="1">
    <source>
        <dbReference type="ARBA" id="ARBA00022692"/>
    </source>
</evidence>
<keyword evidence="2 3" id="KW-1133">Transmembrane helix</keyword>
<dbReference type="EMBL" id="QZEZ01000007">
    <property type="protein sequence ID" value="RJK94333.1"/>
    <property type="molecule type" value="Genomic_DNA"/>
</dbReference>
<sequence length="360" mass="36759">MGRKLAVLASLGLLLTLVLGIVAVRGVTEIDRTYDRLSASATARQLAAQLDTRASELKVDAYKSLVAADPAEPVADFEEDTATAKALVEELAALELDAAAEAQVAAIQAASRTYVEELRAVVEGAVADQAAARADYSGIQAANDKSDAVLEEAGAVLTADLARDDVELHGVFTQVRRTTYLATGLGLLALLGTAFLVTRSITRPLRSAVASLDKVAAGDLSVRLEARGTDEVAQVATAVNTALQSFGTAMHTIDSSASSLAAAAEEMAATSGQIGASARDAQAQADAVSAAAEQVSRNVQTVATGSEEMGASIREIAHSANEAARVAAQAVGVAETTNATVAKLGESSVEIGNVVKVITS</sequence>
<dbReference type="PANTHER" id="PTHR32089">
    <property type="entry name" value="METHYL-ACCEPTING CHEMOTAXIS PROTEIN MCPB"/>
    <property type="match status" value="1"/>
</dbReference>
<dbReference type="AlphaFoldDB" id="A0A3A3YUD5"/>
<evidence type="ECO:0000313" key="6">
    <source>
        <dbReference type="Proteomes" id="UP000265614"/>
    </source>
</evidence>
<protein>
    <submittedName>
        <fullName evidence="5">Methyl-accepting chemotaxis protein</fullName>
    </submittedName>
</protein>
<dbReference type="Gene3D" id="6.10.340.10">
    <property type="match status" value="1"/>
</dbReference>
<comment type="caution">
    <text evidence="5">The sequence shown here is derived from an EMBL/GenBank/DDBJ whole genome shotgun (WGS) entry which is preliminary data.</text>
</comment>
<dbReference type="CDD" id="cd06225">
    <property type="entry name" value="HAMP"/>
    <property type="match status" value="1"/>
</dbReference>
<dbReference type="Proteomes" id="UP000265614">
    <property type="component" value="Unassembled WGS sequence"/>
</dbReference>
<feature type="domain" description="HAMP" evidence="4">
    <location>
        <begin position="199"/>
        <end position="251"/>
    </location>
</feature>
<feature type="transmembrane region" description="Helical" evidence="3">
    <location>
        <begin position="179"/>
        <end position="197"/>
    </location>
</feature>
<dbReference type="InterPro" id="IPR003660">
    <property type="entry name" value="HAMP_dom"/>
</dbReference>
<dbReference type="PANTHER" id="PTHR32089:SF112">
    <property type="entry name" value="LYSOZYME-LIKE PROTEIN-RELATED"/>
    <property type="match status" value="1"/>
</dbReference>
<reference evidence="5 6" key="1">
    <citation type="submission" date="2018-09" db="EMBL/GenBank/DDBJ databases">
        <title>YIM 75000 draft genome.</title>
        <authorList>
            <person name="Tang S."/>
            <person name="Feng Y."/>
        </authorList>
    </citation>
    <scope>NUCLEOTIDE SEQUENCE [LARGE SCALE GENOMIC DNA]</scope>
    <source>
        <strain evidence="5 6">YIM 75000</strain>
    </source>
</reference>
<evidence type="ECO:0000256" key="2">
    <source>
        <dbReference type="ARBA" id="ARBA00022989"/>
    </source>
</evidence>
<name>A0A3A3YUD5_9ACTN</name>
<gene>
    <name evidence="5" type="ORF">D5H78_15260</name>
</gene>
<keyword evidence="3" id="KW-0472">Membrane</keyword>
<feature type="non-terminal residue" evidence="5">
    <location>
        <position position="360"/>
    </location>
</feature>
<evidence type="ECO:0000256" key="3">
    <source>
        <dbReference type="SAM" id="Phobius"/>
    </source>
</evidence>
<organism evidence="5 6">
    <name type="scientific">Vallicoccus soli</name>
    <dbReference type="NCBI Taxonomy" id="2339232"/>
    <lineage>
        <taxon>Bacteria</taxon>
        <taxon>Bacillati</taxon>
        <taxon>Actinomycetota</taxon>
        <taxon>Actinomycetes</taxon>
        <taxon>Motilibacterales</taxon>
        <taxon>Vallicoccaceae</taxon>
        <taxon>Vallicoccus</taxon>
    </lineage>
</organism>
<keyword evidence="6" id="KW-1185">Reference proteome</keyword>
<dbReference type="SUPFAM" id="SSF58104">
    <property type="entry name" value="Methyl-accepting chemotaxis protein (MCP) signaling domain"/>
    <property type="match status" value="1"/>
</dbReference>
<evidence type="ECO:0000313" key="5">
    <source>
        <dbReference type="EMBL" id="RJK94333.1"/>
    </source>
</evidence>
<dbReference type="PROSITE" id="PS50885">
    <property type="entry name" value="HAMP"/>
    <property type="match status" value="1"/>
</dbReference>
<dbReference type="GO" id="GO:0007165">
    <property type="term" value="P:signal transduction"/>
    <property type="evidence" value="ECO:0007669"/>
    <property type="project" value="InterPro"/>
</dbReference>